<comment type="catalytic activity">
    <reaction evidence="12 15">
        <text>cytidine(4) in tRNA(Pro) + S-adenosyl-L-methionine = 2'-O-methylcytidine(4) in tRNA(Pro) + S-adenosyl-L-homocysteine + H(+)</text>
        <dbReference type="Rhea" id="RHEA:32767"/>
        <dbReference type="Rhea" id="RHEA-COMP:10397"/>
        <dbReference type="Rhea" id="RHEA-COMP:10398"/>
        <dbReference type="ChEBI" id="CHEBI:15378"/>
        <dbReference type="ChEBI" id="CHEBI:57856"/>
        <dbReference type="ChEBI" id="CHEBI:59789"/>
        <dbReference type="ChEBI" id="CHEBI:74495"/>
        <dbReference type="ChEBI" id="CHEBI:82748"/>
        <dbReference type="EC" id="2.1.1.225"/>
    </reaction>
</comment>
<evidence type="ECO:0000256" key="15">
    <source>
        <dbReference type="RuleBase" id="RU367103"/>
    </source>
</evidence>
<keyword evidence="11 15" id="KW-0862">Zinc</keyword>
<dbReference type="Proteomes" id="UP000789342">
    <property type="component" value="Unassembled WGS sequence"/>
</dbReference>
<keyword evidence="6 15" id="KW-0808">Transferase</keyword>
<evidence type="ECO:0000256" key="14">
    <source>
        <dbReference type="ARBA" id="ARBA00049393"/>
    </source>
</evidence>
<evidence type="ECO:0000313" key="20">
    <source>
        <dbReference type="Proteomes" id="UP000789342"/>
    </source>
</evidence>
<comment type="catalytic activity">
    <reaction evidence="14 15">
        <text>adenosine(4) in tRNA(His) + S-adenosyl-L-methionine = 2'-O-methyladenosine(4) in tRNA(His) + S-adenosyl-L-homocysteine + H(+)</text>
        <dbReference type="Rhea" id="RHEA:43196"/>
        <dbReference type="Rhea" id="RHEA-COMP:10401"/>
        <dbReference type="Rhea" id="RHEA-COMP:10402"/>
        <dbReference type="ChEBI" id="CHEBI:15378"/>
        <dbReference type="ChEBI" id="CHEBI:57856"/>
        <dbReference type="ChEBI" id="CHEBI:59789"/>
        <dbReference type="ChEBI" id="CHEBI:74411"/>
        <dbReference type="ChEBI" id="CHEBI:74477"/>
        <dbReference type="EC" id="2.1.1.225"/>
    </reaction>
</comment>
<evidence type="ECO:0000256" key="8">
    <source>
        <dbReference type="ARBA" id="ARBA00022694"/>
    </source>
</evidence>
<keyword evidence="20" id="KW-1185">Reference proteome</keyword>
<comment type="similarity">
    <text evidence="2 15">Belongs to the methyltransferase TRM13 family.</text>
</comment>
<comment type="catalytic activity">
    <reaction evidence="13 15">
        <text>cytidine(4) in tRNA(Gly)(GCC) + S-adenosyl-L-methionine = 2'-O-methylcytidine(4) in tRNA(Gly)(GCC) + S-adenosyl-L-homocysteine + H(+)</text>
        <dbReference type="Rhea" id="RHEA:43192"/>
        <dbReference type="Rhea" id="RHEA-COMP:10399"/>
        <dbReference type="Rhea" id="RHEA-COMP:10400"/>
        <dbReference type="ChEBI" id="CHEBI:15378"/>
        <dbReference type="ChEBI" id="CHEBI:57856"/>
        <dbReference type="ChEBI" id="CHEBI:59789"/>
        <dbReference type="ChEBI" id="CHEBI:74495"/>
        <dbReference type="ChEBI" id="CHEBI:82748"/>
        <dbReference type="EC" id="2.1.1.225"/>
    </reaction>
</comment>
<evidence type="ECO:0000259" key="17">
    <source>
        <dbReference type="Pfam" id="PF05206"/>
    </source>
</evidence>
<keyword evidence="9 15" id="KW-0479">Metal-binding</keyword>
<dbReference type="Pfam" id="PF05206">
    <property type="entry name" value="TRM13"/>
    <property type="match status" value="1"/>
</dbReference>
<evidence type="ECO:0000256" key="3">
    <source>
        <dbReference type="ARBA" id="ARBA00012810"/>
    </source>
</evidence>
<dbReference type="AlphaFoldDB" id="A0A9N9E1J1"/>
<dbReference type="PANTHER" id="PTHR12998">
    <property type="entry name" value="TRNA:M(4)X MODIFICATION ENZYME TRM13 HOMOLOG"/>
    <property type="match status" value="1"/>
</dbReference>
<dbReference type="Pfam" id="PF05253">
    <property type="entry name" value="zf-U11-48K"/>
    <property type="match status" value="1"/>
</dbReference>
<dbReference type="PANTHER" id="PTHR12998:SF0">
    <property type="entry name" value="TRNA:M(4)X MODIFICATION ENZYME TRM13 HOMOLOG"/>
    <property type="match status" value="1"/>
</dbReference>
<evidence type="ECO:0000256" key="16">
    <source>
        <dbReference type="SAM" id="MobiDB-lite"/>
    </source>
</evidence>
<comment type="function">
    <text evidence="1 15">tRNA methylase which 2'-O-methylates cytidine(4) in tRNA(Pro) and tRNA(Gly)(GCC), and adenosine(4) in tRNA(His).</text>
</comment>
<evidence type="ECO:0000256" key="11">
    <source>
        <dbReference type="ARBA" id="ARBA00022833"/>
    </source>
</evidence>
<keyword evidence="8 15" id="KW-0819">tRNA processing</keyword>
<feature type="region of interest" description="Disordered" evidence="16">
    <location>
        <begin position="306"/>
        <end position="331"/>
    </location>
</feature>
<evidence type="ECO:0000256" key="7">
    <source>
        <dbReference type="ARBA" id="ARBA00022691"/>
    </source>
</evidence>
<evidence type="ECO:0000256" key="13">
    <source>
        <dbReference type="ARBA" id="ARBA00048635"/>
    </source>
</evidence>
<feature type="domain" description="Methyltransferase TRM13" evidence="17">
    <location>
        <begin position="125"/>
        <end position="324"/>
    </location>
</feature>
<feature type="domain" description="CHHC U11-48K-type" evidence="18">
    <location>
        <begin position="22"/>
        <end position="42"/>
    </location>
</feature>
<dbReference type="EMBL" id="CAJVPV010010923">
    <property type="protein sequence ID" value="CAG8656120.1"/>
    <property type="molecule type" value="Genomic_DNA"/>
</dbReference>
<protein>
    <recommendedName>
        <fullName evidence="4 15">tRNA:m(4)X modification enzyme TRM13</fullName>
        <ecNumber evidence="3 15">2.1.1.225</ecNumber>
    </recommendedName>
</protein>
<evidence type="ECO:0000256" key="2">
    <source>
        <dbReference type="ARBA" id="ARBA00005265"/>
    </source>
</evidence>
<evidence type="ECO:0000256" key="10">
    <source>
        <dbReference type="ARBA" id="ARBA00022771"/>
    </source>
</evidence>
<evidence type="ECO:0000256" key="12">
    <source>
        <dbReference type="ARBA" id="ARBA00048165"/>
    </source>
</evidence>
<dbReference type="GO" id="GO:0106050">
    <property type="term" value="F:tRNA 2'-O-methyltransferase activity"/>
    <property type="evidence" value="ECO:0007669"/>
    <property type="project" value="UniProtKB-UniRule"/>
</dbReference>
<accession>A0A9N9E1J1</accession>
<evidence type="ECO:0000256" key="6">
    <source>
        <dbReference type="ARBA" id="ARBA00022679"/>
    </source>
</evidence>
<dbReference type="InterPro" id="IPR039044">
    <property type="entry name" value="Trm13"/>
</dbReference>
<comment type="caution">
    <text evidence="19">The sequence shown here is derived from an EMBL/GenBank/DDBJ whole genome shotgun (WGS) entry which is preliminary data.</text>
</comment>
<name>A0A9N9E1J1_9GLOM</name>
<proteinExistence type="inferred from homology"/>
<reference evidence="19" key="1">
    <citation type="submission" date="2021-06" db="EMBL/GenBank/DDBJ databases">
        <authorList>
            <person name="Kallberg Y."/>
            <person name="Tangrot J."/>
            <person name="Rosling A."/>
        </authorList>
    </citation>
    <scope>NUCLEOTIDE SEQUENCE</scope>
    <source>
        <strain evidence="19">CL551</strain>
    </source>
</reference>
<feature type="compositionally biased region" description="Basic and acidic residues" evidence="16">
    <location>
        <begin position="306"/>
        <end position="318"/>
    </location>
</feature>
<dbReference type="GO" id="GO:0030488">
    <property type="term" value="P:tRNA methylation"/>
    <property type="evidence" value="ECO:0007669"/>
    <property type="project" value="InterPro"/>
</dbReference>
<feature type="non-terminal residue" evidence="19">
    <location>
        <position position="345"/>
    </location>
</feature>
<keyword evidence="10 15" id="KW-0863">Zinc-finger</keyword>
<evidence type="ECO:0000256" key="4">
    <source>
        <dbReference type="ARBA" id="ARBA00015883"/>
    </source>
</evidence>
<evidence type="ECO:0000259" key="18">
    <source>
        <dbReference type="Pfam" id="PF05253"/>
    </source>
</evidence>
<dbReference type="EC" id="2.1.1.225" evidence="3 15"/>
<keyword evidence="5 15" id="KW-0489">Methyltransferase</keyword>
<organism evidence="19 20">
    <name type="scientific">Acaulospora morrowiae</name>
    <dbReference type="NCBI Taxonomy" id="94023"/>
    <lineage>
        <taxon>Eukaryota</taxon>
        <taxon>Fungi</taxon>
        <taxon>Fungi incertae sedis</taxon>
        <taxon>Mucoromycota</taxon>
        <taxon>Glomeromycotina</taxon>
        <taxon>Glomeromycetes</taxon>
        <taxon>Diversisporales</taxon>
        <taxon>Acaulosporaceae</taxon>
        <taxon>Acaulospora</taxon>
    </lineage>
</organism>
<evidence type="ECO:0000256" key="5">
    <source>
        <dbReference type="ARBA" id="ARBA00022603"/>
    </source>
</evidence>
<dbReference type="InterPro" id="IPR022776">
    <property type="entry name" value="TRM13/UPF0224_CHHC_Znf_dom"/>
</dbReference>
<dbReference type="OrthoDB" id="258806at2759"/>
<sequence>IDNDYCGEHLNHDPKTTTRERILCPYDLSHTVYKDDLEDHLKHKCNSRPQPNPPYFSLNINCTFPIPEKDEKLTLSELSKETLEKLIYNVNNWFDKLGLQISTLVLDHDALREKREILKNGKHAIQQASLLGHMARLDLLKPDGCFVEFGSGKGELSYFTKLAIKDDEGKSTFILIDRKNTRCKFDSGIRKISDKRSTVRRIGIDIKDVDFSKLDLIKDKRIVAYSKHLCGSATDVTLRSLVNYVKFEKESKEPVSGIIIALCCHQLCQYHMYPNQEYLREIGITESDFKGICAMSSWAICGQRSNHDDNKSGEHEENNSNENDDVEDIGEHAYYDFDDTKQVGQ</sequence>
<evidence type="ECO:0000256" key="1">
    <source>
        <dbReference type="ARBA" id="ARBA00002267"/>
    </source>
</evidence>
<evidence type="ECO:0000313" key="19">
    <source>
        <dbReference type="EMBL" id="CAG8656120.1"/>
    </source>
</evidence>
<gene>
    <name evidence="19" type="ORF">AMORRO_LOCUS10196</name>
</gene>
<dbReference type="GO" id="GO:0008270">
    <property type="term" value="F:zinc ion binding"/>
    <property type="evidence" value="ECO:0007669"/>
    <property type="project" value="UniProtKB-KW"/>
</dbReference>
<evidence type="ECO:0000256" key="9">
    <source>
        <dbReference type="ARBA" id="ARBA00022723"/>
    </source>
</evidence>
<keyword evidence="7 15" id="KW-0949">S-adenosyl-L-methionine</keyword>
<dbReference type="InterPro" id="IPR007871">
    <property type="entry name" value="Methyltransferase_TRM13"/>
</dbReference>